<comment type="caution">
    <text evidence="2">The sequence shown here is derived from an EMBL/GenBank/DDBJ whole genome shotgun (WGS) entry which is preliminary data.</text>
</comment>
<proteinExistence type="predicted"/>
<dbReference type="Proteomes" id="UP000191691">
    <property type="component" value="Unassembled WGS sequence"/>
</dbReference>
<accession>A0A1V6XVT9</accession>
<name>A0A1V6XVT9_PENNA</name>
<evidence type="ECO:0000313" key="3">
    <source>
        <dbReference type="Proteomes" id="UP000191691"/>
    </source>
</evidence>
<keyword evidence="3" id="KW-1185">Reference proteome</keyword>
<protein>
    <submittedName>
        <fullName evidence="2">Uncharacterized protein</fullName>
    </submittedName>
</protein>
<gene>
    <name evidence="2" type="ORF">PENNAL_c0052G03014</name>
</gene>
<evidence type="ECO:0000256" key="1">
    <source>
        <dbReference type="SAM" id="MobiDB-lite"/>
    </source>
</evidence>
<reference evidence="3" key="1">
    <citation type="journal article" date="2017" name="Nat. Microbiol.">
        <title>Global analysis of biosynthetic gene clusters reveals vast potential of secondary metabolite production in Penicillium species.</title>
        <authorList>
            <person name="Nielsen J.C."/>
            <person name="Grijseels S."/>
            <person name="Prigent S."/>
            <person name="Ji B."/>
            <person name="Dainat J."/>
            <person name="Nielsen K.F."/>
            <person name="Frisvad J.C."/>
            <person name="Workman M."/>
            <person name="Nielsen J."/>
        </authorList>
    </citation>
    <scope>NUCLEOTIDE SEQUENCE [LARGE SCALE GENOMIC DNA]</scope>
    <source>
        <strain evidence="3">IBT 13039</strain>
    </source>
</reference>
<evidence type="ECO:0000313" key="2">
    <source>
        <dbReference type="EMBL" id="OQE79279.1"/>
    </source>
</evidence>
<dbReference type="AlphaFoldDB" id="A0A1V6XVT9"/>
<feature type="region of interest" description="Disordered" evidence="1">
    <location>
        <begin position="42"/>
        <end position="108"/>
    </location>
</feature>
<sequence length="108" mass="12076">MTNAIVVSDHHCSTCRYSYLDERAFPAKMTYTPETDCPAFDNMRFASPTTPTTLAGPEAMFPASTRADPGYVPELRSRGVVPSREKVLTNGPTRRLAGYQNRNVHPRR</sequence>
<organism evidence="2 3">
    <name type="scientific">Penicillium nalgiovense</name>
    <dbReference type="NCBI Taxonomy" id="60175"/>
    <lineage>
        <taxon>Eukaryota</taxon>
        <taxon>Fungi</taxon>
        <taxon>Dikarya</taxon>
        <taxon>Ascomycota</taxon>
        <taxon>Pezizomycotina</taxon>
        <taxon>Eurotiomycetes</taxon>
        <taxon>Eurotiomycetidae</taxon>
        <taxon>Eurotiales</taxon>
        <taxon>Aspergillaceae</taxon>
        <taxon>Penicillium</taxon>
    </lineage>
</organism>
<dbReference type="EMBL" id="MOOB01000052">
    <property type="protein sequence ID" value="OQE79279.1"/>
    <property type="molecule type" value="Genomic_DNA"/>
</dbReference>